<evidence type="ECO:0000313" key="1">
    <source>
        <dbReference type="EMBL" id="CEL53510.1"/>
    </source>
</evidence>
<dbReference type="EMBL" id="LN679112">
    <property type="protein sequence ID" value="CEL53510.1"/>
    <property type="molecule type" value="Genomic_DNA"/>
</dbReference>
<accession>A0A0B7F7I6</accession>
<proteinExistence type="predicted"/>
<organism evidence="1 2">
    <name type="scientific">Thanatephorus cucumeris (strain AG1-IB / isolate 7/3/14)</name>
    <name type="common">Lettuce bottom rot fungus</name>
    <name type="synonym">Rhizoctonia solani</name>
    <dbReference type="NCBI Taxonomy" id="1108050"/>
    <lineage>
        <taxon>Eukaryota</taxon>
        <taxon>Fungi</taxon>
        <taxon>Dikarya</taxon>
        <taxon>Basidiomycota</taxon>
        <taxon>Agaricomycotina</taxon>
        <taxon>Agaricomycetes</taxon>
        <taxon>Cantharellales</taxon>
        <taxon>Ceratobasidiaceae</taxon>
        <taxon>Rhizoctonia</taxon>
        <taxon>Rhizoctonia solani AG-1</taxon>
    </lineage>
</organism>
<evidence type="ECO:0000313" key="2">
    <source>
        <dbReference type="Proteomes" id="UP000059188"/>
    </source>
</evidence>
<protein>
    <submittedName>
        <fullName evidence="1">Uncharacterized protein</fullName>
    </submittedName>
</protein>
<sequence>MSRNLCTGVCEGRASNPSHDHFISHISFHNSLSIVLPFHHYRHKQRSLHIYTVALPVLSPQNSFEYENFS</sequence>
<gene>
    <name evidence="1" type="ORF">RSOLAG1IB_06364</name>
</gene>
<dbReference type="Proteomes" id="UP000059188">
    <property type="component" value="Unassembled WGS sequence"/>
</dbReference>
<keyword evidence="2" id="KW-1185">Reference proteome</keyword>
<reference evidence="1 2" key="1">
    <citation type="submission" date="2014-11" db="EMBL/GenBank/DDBJ databases">
        <authorList>
            <person name="Wibberg Daniel"/>
        </authorList>
    </citation>
    <scope>NUCLEOTIDE SEQUENCE [LARGE SCALE GENOMIC DNA]</scope>
    <source>
        <strain evidence="1">Rhizoctonia solani AG1-IB 7/3/14</strain>
    </source>
</reference>
<name>A0A0B7F7I6_THACB</name>
<dbReference type="AlphaFoldDB" id="A0A0B7F7I6"/>